<evidence type="ECO:0000256" key="1">
    <source>
        <dbReference type="ARBA" id="ARBA00004533"/>
    </source>
</evidence>
<reference evidence="14" key="1">
    <citation type="submission" date="2023-02" db="EMBL/GenBank/DDBJ databases">
        <title>Genome sequence of Hyphococcus flavus.</title>
        <authorList>
            <person name="Rong J.-C."/>
            <person name="Zhao Q."/>
            <person name="Yi M."/>
            <person name="Wu J.-Y."/>
        </authorList>
    </citation>
    <scope>NUCLEOTIDE SEQUENCE</scope>
    <source>
        <strain evidence="14">MCCC 1K03223</strain>
    </source>
</reference>
<evidence type="ECO:0000256" key="12">
    <source>
        <dbReference type="HAMAP-Rule" id="MF_01959"/>
    </source>
</evidence>
<keyword evidence="3 12" id="KW-0349">Heme</keyword>
<feature type="topological domain" description="Extracellular" evidence="12">
    <location>
        <begin position="31"/>
        <end position="150"/>
    </location>
</feature>
<dbReference type="GO" id="GO:0005886">
    <property type="term" value="C:plasma membrane"/>
    <property type="evidence" value="ECO:0007669"/>
    <property type="project" value="UniProtKB-SubCell"/>
</dbReference>
<keyword evidence="10 12" id="KW-0472">Membrane</keyword>
<dbReference type="GO" id="GO:0017004">
    <property type="term" value="P:cytochrome complex assembly"/>
    <property type="evidence" value="ECO:0007669"/>
    <property type="project" value="UniProtKB-KW"/>
</dbReference>
<feature type="topological domain" description="Cytoplasmic" evidence="12">
    <location>
        <begin position="1"/>
        <end position="9"/>
    </location>
</feature>
<dbReference type="GO" id="GO:0046872">
    <property type="term" value="F:metal ion binding"/>
    <property type="evidence" value="ECO:0007669"/>
    <property type="project" value="UniProtKB-KW"/>
</dbReference>
<dbReference type="GO" id="GO:0020037">
    <property type="term" value="F:heme binding"/>
    <property type="evidence" value="ECO:0007669"/>
    <property type="project" value="InterPro"/>
</dbReference>
<keyword evidence="4 12" id="KW-0812">Transmembrane</keyword>
<dbReference type="AlphaFoldDB" id="A0AAE9ZDB2"/>
<dbReference type="HAMAP" id="MF_01959">
    <property type="entry name" value="CcmE"/>
    <property type="match status" value="1"/>
</dbReference>
<evidence type="ECO:0000256" key="3">
    <source>
        <dbReference type="ARBA" id="ARBA00022617"/>
    </source>
</evidence>
<evidence type="ECO:0000313" key="14">
    <source>
        <dbReference type="EMBL" id="WDI30862.1"/>
    </source>
</evidence>
<evidence type="ECO:0000256" key="6">
    <source>
        <dbReference type="ARBA" id="ARBA00022748"/>
    </source>
</evidence>
<dbReference type="InterPro" id="IPR012340">
    <property type="entry name" value="NA-bd_OB-fold"/>
</dbReference>
<evidence type="ECO:0000256" key="7">
    <source>
        <dbReference type="ARBA" id="ARBA00022968"/>
    </source>
</evidence>
<dbReference type="SUPFAM" id="SSF82093">
    <property type="entry name" value="Heme chaperone CcmE"/>
    <property type="match status" value="1"/>
</dbReference>
<feature type="binding site" description="covalent" evidence="12 13">
    <location>
        <position position="124"/>
    </location>
    <ligand>
        <name>heme</name>
        <dbReference type="ChEBI" id="CHEBI:30413"/>
    </ligand>
</feature>
<name>A0AAE9ZDB2_9PROT</name>
<organism evidence="14 15">
    <name type="scientific">Hyphococcus flavus</name>
    <dbReference type="NCBI Taxonomy" id="1866326"/>
    <lineage>
        <taxon>Bacteria</taxon>
        <taxon>Pseudomonadati</taxon>
        <taxon>Pseudomonadota</taxon>
        <taxon>Alphaproteobacteria</taxon>
        <taxon>Parvularculales</taxon>
        <taxon>Parvularculaceae</taxon>
        <taxon>Hyphococcus</taxon>
    </lineage>
</organism>
<keyword evidence="6 12" id="KW-0201">Cytochrome c-type biogenesis</keyword>
<dbReference type="Pfam" id="PF03100">
    <property type="entry name" value="CcmE"/>
    <property type="match status" value="1"/>
</dbReference>
<keyword evidence="8 12" id="KW-1133">Transmembrane helix</keyword>
<dbReference type="GO" id="GO:0017003">
    <property type="term" value="P:protein-heme linkage"/>
    <property type="evidence" value="ECO:0007669"/>
    <property type="project" value="UniProtKB-UniRule"/>
</dbReference>
<keyword evidence="15" id="KW-1185">Reference proteome</keyword>
<keyword evidence="5 12" id="KW-0479">Metal-binding</keyword>
<proteinExistence type="inferred from homology"/>
<dbReference type="PANTHER" id="PTHR34128:SF2">
    <property type="entry name" value="CYTOCHROME C-TYPE BIOGENESIS PROTEIN CCME HOMOLOG, MITOCHONDRIAL"/>
    <property type="match status" value="1"/>
</dbReference>
<dbReference type="FunFam" id="2.40.50.140:FF:000104">
    <property type="entry name" value="Cytochrome c-type biogenesis protein CcmE"/>
    <property type="match status" value="1"/>
</dbReference>
<comment type="similarity">
    <text evidence="12">Belongs to the CcmE/CycJ family.</text>
</comment>
<evidence type="ECO:0000256" key="8">
    <source>
        <dbReference type="ARBA" id="ARBA00022989"/>
    </source>
</evidence>
<gene>
    <name evidence="12 14" type="primary">ccmE</name>
    <name evidence="12" type="synonym">cycJ</name>
    <name evidence="14" type="ORF">PUV54_12950</name>
</gene>
<dbReference type="NCBIfam" id="NF009731">
    <property type="entry name" value="PRK13254.1-5"/>
    <property type="match status" value="1"/>
</dbReference>
<protein>
    <recommendedName>
        <fullName evidence="12">Cytochrome c-type biogenesis protein CcmE</fullName>
    </recommendedName>
    <alternativeName>
        <fullName evidence="12">Cytochrome c maturation protein E</fullName>
    </alternativeName>
    <alternativeName>
        <fullName evidence="12">Heme chaperone CcmE</fullName>
    </alternativeName>
</protein>
<keyword evidence="7 12" id="KW-0735">Signal-anchor</keyword>
<keyword evidence="2 12" id="KW-1003">Cell membrane</keyword>
<dbReference type="InterPro" id="IPR004329">
    <property type="entry name" value="CcmE"/>
</dbReference>
<dbReference type="KEGG" id="hfl:PUV54_12950"/>
<evidence type="ECO:0000256" key="2">
    <source>
        <dbReference type="ARBA" id="ARBA00022475"/>
    </source>
</evidence>
<comment type="function">
    <text evidence="11 12">Heme chaperone required for the biogenesis of c-type cytochromes. Transiently binds heme delivered by CcmC and transfers the heme to apo-cytochromes in a process facilitated by CcmF and CcmH.</text>
</comment>
<accession>A0AAE9ZDB2</accession>
<evidence type="ECO:0000313" key="15">
    <source>
        <dbReference type="Proteomes" id="UP001214043"/>
    </source>
</evidence>
<dbReference type="Gene3D" id="2.40.50.140">
    <property type="entry name" value="Nucleic acid-binding proteins"/>
    <property type="match status" value="1"/>
</dbReference>
<evidence type="ECO:0000256" key="11">
    <source>
        <dbReference type="ARBA" id="ARBA00056663"/>
    </source>
</evidence>
<dbReference type="InterPro" id="IPR036127">
    <property type="entry name" value="CcmE-like_sf"/>
</dbReference>
<dbReference type="PANTHER" id="PTHR34128">
    <property type="entry name" value="CYTOCHROME C-TYPE BIOGENESIS PROTEIN CCME HOMOLOG, MITOCHONDRIAL"/>
    <property type="match status" value="1"/>
</dbReference>
<dbReference type="EMBL" id="CP118166">
    <property type="protein sequence ID" value="WDI30862.1"/>
    <property type="molecule type" value="Genomic_DNA"/>
</dbReference>
<evidence type="ECO:0000256" key="13">
    <source>
        <dbReference type="PIRSR" id="PIRSR604329-50"/>
    </source>
</evidence>
<dbReference type="RefSeq" id="WP_274492684.1">
    <property type="nucleotide sequence ID" value="NZ_CP118166.1"/>
</dbReference>
<evidence type="ECO:0000256" key="9">
    <source>
        <dbReference type="ARBA" id="ARBA00023004"/>
    </source>
</evidence>
<evidence type="ECO:0000256" key="10">
    <source>
        <dbReference type="ARBA" id="ARBA00023136"/>
    </source>
</evidence>
<evidence type="ECO:0000256" key="5">
    <source>
        <dbReference type="ARBA" id="ARBA00022723"/>
    </source>
</evidence>
<keyword evidence="9 12" id="KW-0408">Iron</keyword>
<dbReference type="Proteomes" id="UP001214043">
    <property type="component" value="Chromosome"/>
</dbReference>
<feature type="binding site" description="axial binding residue" evidence="12 13">
    <location>
        <position position="128"/>
    </location>
    <ligand>
        <name>heme</name>
        <dbReference type="ChEBI" id="CHEBI:30413"/>
    </ligand>
    <ligandPart>
        <name>Fe</name>
        <dbReference type="ChEBI" id="CHEBI:18248"/>
    </ligandPart>
</feature>
<comment type="subcellular location">
    <subcellularLocation>
        <location evidence="1">Cell inner membrane</location>
    </subcellularLocation>
    <subcellularLocation>
        <location evidence="12">Cell membrane</location>
        <topology evidence="12">Single-pass type II membrane protein</topology>
    </subcellularLocation>
</comment>
<evidence type="ECO:0000256" key="4">
    <source>
        <dbReference type="ARBA" id="ARBA00022692"/>
    </source>
</evidence>
<sequence>MKPLHRSRRLGLIAAAAVILGGAAWLVFAALEQNISYFYTPSKAQAESIEPGARIRLGGMVVEGSLAHGEGLEITFRVTDGEATLPVTYAGIVPDLFREGQGMIAQGSFNADGVFVAETILAKHDENYIPKELQGISHDAGSSTYTPPTD</sequence>
<dbReference type="NCBIfam" id="NF009727">
    <property type="entry name" value="PRK13254.1-1"/>
    <property type="match status" value="1"/>
</dbReference>